<dbReference type="RefSeq" id="WP_197964010.1">
    <property type="nucleotide sequence ID" value="NZ_JACCHP010000039.1"/>
</dbReference>
<organism evidence="2 3">
    <name type="scientific">Bradyrhizobium agreste</name>
    <dbReference type="NCBI Taxonomy" id="2751811"/>
    <lineage>
        <taxon>Bacteria</taxon>
        <taxon>Pseudomonadati</taxon>
        <taxon>Pseudomonadota</taxon>
        <taxon>Alphaproteobacteria</taxon>
        <taxon>Hyphomicrobiales</taxon>
        <taxon>Nitrobacteraceae</taxon>
        <taxon>Bradyrhizobium</taxon>
    </lineage>
</organism>
<comment type="caution">
    <text evidence="2">The sequence shown here is derived from an EMBL/GenBank/DDBJ whole genome shotgun (WGS) entry which is preliminary data.</text>
</comment>
<dbReference type="EMBL" id="JACCHP010000039">
    <property type="protein sequence ID" value="MBH5402993.1"/>
    <property type="molecule type" value="Genomic_DNA"/>
</dbReference>
<reference evidence="2 3" key="1">
    <citation type="submission" date="2020-07" db="EMBL/GenBank/DDBJ databases">
        <title>Bradyrhizobium diversity isolated from nodules of indigenous legumes of Western Australia.</title>
        <authorList>
            <person name="Klepa M.S."/>
        </authorList>
    </citation>
    <scope>NUCLEOTIDE SEQUENCE [LARGE SCALE GENOMIC DNA]</scope>
    <source>
        <strain evidence="2 3">CNPSo 4010</strain>
    </source>
</reference>
<name>A0ABS0Q0N4_9BRAD</name>
<proteinExistence type="predicted"/>
<evidence type="ECO:0000313" key="2">
    <source>
        <dbReference type="EMBL" id="MBH5402993.1"/>
    </source>
</evidence>
<protein>
    <submittedName>
        <fullName evidence="2">Uncharacterized protein</fullName>
    </submittedName>
</protein>
<evidence type="ECO:0000256" key="1">
    <source>
        <dbReference type="SAM" id="MobiDB-lite"/>
    </source>
</evidence>
<feature type="region of interest" description="Disordered" evidence="1">
    <location>
        <begin position="27"/>
        <end position="47"/>
    </location>
</feature>
<sequence length="47" mass="5166">MTRNTLLDLDQSGLVRLRHSRFGVEPVDHLADQPGNHPGNHPGMAHA</sequence>
<evidence type="ECO:0000313" key="3">
    <source>
        <dbReference type="Proteomes" id="UP000807370"/>
    </source>
</evidence>
<accession>A0ABS0Q0N4</accession>
<gene>
    <name evidence="2" type="ORF">HZZ13_35135</name>
</gene>
<keyword evidence="3" id="KW-1185">Reference proteome</keyword>
<dbReference type="Proteomes" id="UP000807370">
    <property type="component" value="Unassembled WGS sequence"/>
</dbReference>